<keyword evidence="2" id="KW-1015">Disulfide bond</keyword>
<dbReference type="Ensembl" id="ENSDLAT00005084639.1">
    <property type="protein sequence ID" value="ENSDLAP00005063824.1"/>
    <property type="gene ID" value="ENSDLAG00005028413.1"/>
</dbReference>
<accession>A0A8P4K1H7</accession>
<keyword evidence="3" id="KW-0325">Glycoprotein</keyword>
<dbReference type="InterPro" id="IPR001846">
    <property type="entry name" value="VWF_type-D"/>
</dbReference>
<evidence type="ECO:0000313" key="6">
    <source>
        <dbReference type="Ensembl" id="ENSDLAP00005063824.1"/>
    </source>
</evidence>
<dbReference type="InterPro" id="IPR036084">
    <property type="entry name" value="Ser_inhib-like_sf"/>
</dbReference>
<evidence type="ECO:0000313" key="7">
    <source>
        <dbReference type="Proteomes" id="UP000694389"/>
    </source>
</evidence>
<evidence type="ECO:0000256" key="3">
    <source>
        <dbReference type="ARBA" id="ARBA00023180"/>
    </source>
</evidence>
<dbReference type="Proteomes" id="UP000694389">
    <property type="component" value="Unassembled WGS sequence"/>
</dbReference>
<evidence type="ECO:0000256" key="2">
    <source>
        <dbReference type="ARBA" id="ARBA00023157"/>
    </source>
</evidence>
<dbReference type="PANTHER" id="PTHR11339:SF406">
    <property type="entry name" value="MUCIN-5AC-LIKE"/>
    <property type="match status" value="1"/>
</dbReference>
<dbReference type="SMART" id="SM00832">
    <property type="entry name" value="C8"/>
    <property type="match status" value="1"/>
</dbReference>
<dbReference type="Gene3D" id="2.10.25.10">
    <property type="entry name" value="Laminin"/>
    <property type="match status" value="1"/>
</dbReference>
<dbReference type="SMART" id="SM00216">
    <property type="entry name" value="VWD"/>
    <property type="match status" value="1"/>
</dbReference>
<dbReference type="AlphaFoldDB" id="A0A8P4K1H7"/>
<name>A0A8P4K1H7_DICLA</name>
<dbReference type="GeneTree" id="ENSGT00940000163235"/>
<dbReference type="SUPFAM" id="SSF57567">
    <property type="entry name" value="Serine protease inhibitors"/>
    <property type="match status" value="1"/>
</dbReference>
<dbReference type="InterPro" id="IPR014853">
    <property type="entry name" value="VWF/SSPO/ZAN-like_Cys-rich_dom"/>
</dbReference>
<organism evidence="6 7">
    <name type="scientific">Dicentrarchus labrax</name>
    <name type="common">European seabass</name>
    <name type="synonym">Morone labrax</name>
    <dbReference type="NCBI Taxonomy" id="13489"/>
    <lineage>
        <taxon>Eukaryota</taxon>
        <taxon>Metazoa</taxon>
        <taxon>Chordata</taxon>
        <taxon>Craniata</taxon>
        <taxon>Vertebrata</taxon>
        <taxon>Euteleostomi</taxon>
        <taxon>Actinopterygii</taxon>
        <taxon>Neopterygii</taxon>
        <taxon>Teleostei</taxon>
        <taxon>Neoteleostei</taxon>
        <taxon>Acanthomorphata</taxon>
        <taxon>Eupercaria</taxon>
        <taxon>Moronidae</taxon>
        <taxon>Dicentrarchus</taxon>
    </lineage>
</organism>
<keyword evidence="1" id="KW-0677">Repeat</keyword>
<dbReference type="Pfam" id="PF00094">
    <property type="entry name" value="VWD"/>
    <property type="match status" value="1"/>
</dbReference>
<dbReference type="InterPro" id="IPR050780">
    <property type="entry name" value="Mucin_vWF_Thrombospondin_sf"/>
</dbReference>
<dbReference type="SMART" id="SM00214">
    <property type="entry name" value="VWC"/>
    <property type="match status" value="3"/>
</dbReference>
<dbReference type="InterPro" id="IPR001007">
    <property type="entry name" value="VWF_dom"/>
</dbReference>
<evidence type="ECO:0000259" key="5">
    <source>
        <dbReference type="PROSITE" id="PS51233"/>
    </source>
</evidence>
<feature type="domain" description="VWFC" evidence="4">
    <location>
        <begin position="464"/>
        <end position="532"/>
    </location>
</feature>
<dbReference type="PROSITE" id="PS50184">
    <property type="entry name" value="VWFC_2"/>
    <property type="match status" value="1"/>
</dbReference>
<protein>
    <submittedName>
        <fullName evidence="6">Mucin 5f</fullName>
    </submittedName>
</protein>
<dbReference type="PROSITE" id="PS51233">
    <property type="entry name" value="VWFD"/>
    <property type="match status" value="1"/>
</dbReference>
<dbReference type="PANTHER" id="PTHR11339">
    <property type="entry name" value="EXTRACELLULAR MATRIX GLYCOPROTEIN RELATED"/>
    <property type="match status" value="1"/>
</dbReference>
<keyword evidence="7" id="KW-1185">Reference proteome</keyword>
<evidence type="ECO:0000256" key="1">
    <source>
        <dbReference type="ARBA" id="ARBA00022737"/>
    </source>
</evidence>
<proteinExistence type="predicted"/>
<reference evidence="6" key="1">
    <citation type="submission" date="2025-08" db="UniProtKB">
        <authorList>
            <consortium name="Ensembl"/>
        </authorList>
    </citation>
    <scope>IDENTIFICATION</scope>
</reference>
<sequence length="572" mass="63348">GICQFASQLDGEVWKERNCTLAKCINGKVTRTQTSCPTPKPVVCANNFHAVEVTDDDGCCSHYECQCVCYGWGDPHYVTFDGTYYGFQGNCSYWLVKEILPRYNFSVMIDNYYCGAADGLSCPQSITVFYQNYKIFITQKDINGDFINQVIKYPAYQNGDFRLTTTGIDTVLLIPKIHAKITFSGLIFSIYLPFSQFGGNTVGQCGTCDNNRTDDCMLPNGKIDPSCPHMAHEWHTNNSYCNPVPPTPPPPPTPTTTPCNTTVCEIMKSSVFEACHKVVDYSPFVVACEFDICNMHINHIGCTSLQTYADACAESGVCIDWRSATKGLCEFKCPSPKVYEACGPLVEPTCDSWYSNSHTYIVFSAMMDVKLEGCFCPNGTYLLSSSINECVPSCGKKICRLPNGKWTKANTTWTDGCDECICDDTLQVTCRPLFCPTEPPVSCDQEGQVKVTDTVDCCVTAFTNICICVDLLFIQIGEKVPMKPCETCVCTNKPDTGSSLHQIDCELKPCDTFCPLGYEYQHTPDKCCGKCVPIGCVVILPNNSTHLLKVGMCVCVCMQFVCVQRERMTRGD</sequence>
<evidence type="ECO:0000259" key="4">
    <source>
        <dbReference type="PROSITE" id="PS50184"/>
    </source>
</evidence>
<reference evidence="6" key="2">
    <citation type="submission" date="2025-09" db="UniProtKB">
        <authorList>
            <consortium name="Ensembl"/>
        </authorList>
    </citation>
    <scope>IDENTIFICATION</scope>
</reference>
<feature type="domain" description="VWFD" evidence="5">
    <location>
        <begin position="67"/>
        <end position="242"/>
    </location>
</feature>
<dbReference type="Pfam" id="PF08742">
    <property type="entry name" value="C8"/>
    <property type="match status" value="1"/>
</dbReference>